<gene>
    <name evidence="2" type="ordered locus">ROP_pROB02-01570</name>
</gene>
<sequence length="115" mass="12741">MCSRPRIPRHHLHAVITAAHCFGQLANEFDDSAPGILQFRCQALFLHRPCGAVSALHGRASQSHKHSEAFMRSADNSYRTVSTPPPRQCPRSGNMEQVRRSIGPAGSVVFPDVRR</sequence>
<protein>
    <submittedName>
        <fullName evidence="2">Uncharacterized protein</fullName>
    </submittedName>
</protein>
<dbReference type="HOGENOM" id="CLU_2107112_0_0_11"/>
<dbReference type="KEGG" id="rop:ROP_pROB02-01570"/>
<dbReference type="Proteomes" id="UP000002212">
    <property type="component" value="Plasmid pROB02"/>
</dbReference>
<dbReference type="AlphaFoldDB" id="C1BDW7"/>
<reference evidence="2 3" key="1">
    <citation type="journal article" date="2005" name="J. Biosci. Bioeng.">
        <title>Isolation and characterization of benzene-tolerant Rhodococcus opacus strains.</title>
        <authorList>
            <person name="Na K.S."/>
            <person name="Kuroda A."/>
            <person name="Takiguchi N."/>
            <person name="Ikeda T."/>
            <person name="Ohtake H."/>
            <person name="Kato J."/>
        </authorList>
    </citation>
    <scope>NUCLEOTIDE SEQUENCE [LARGE SCALE GENOMIC DNA]</scope>
    <source>
        <strain evidence="2 3">B4</strain>
        <plasmid evidence="2">pROB02</plasmid>
    </source>
</reference>
<name>C1BDW7_RHOOB</name>
<keyword evidence="2" id="KW-0614">Plasmid</keyword>
<evidence type="ECO:0000256" key="1">
    <source>
        <dbReference type="SAM" id="MobiDB-lite"/>
    </source>
</evidence>
<organism evidence="2 3">
    <name type="scientific">Rhodococcus opacus (strain B4)</name>
    <dbReference type="NCBI Taxonomy" id="632772"/>
    <lineage>
        <taxon>Bacteria</taxon>
        <taxon>Bacillati</taxon>
        <taxon>Actinomycetota</taxon>
        <taxon>Actinomycetes</taxon>
        <taxon>Mycobacteriales</taxon>
        <taxon>Nocardiaceae</taxon>
        <taxon>Rhodococcus</taxon>
    </lineage>
</organism>
<geneLocation type="plasmid" evidence="2 3">
    <name>pROB02</name>
</geneLocation>
<dbReference type="PATRIC" id="fig|632772.20.peg.8539"/>
<accession>C1BDW7</accession>
<proteinExistence type="predicted"/>
<evidence type="ECO:0000313" key="2">
    <source>
        <dbReference type="EMBL" id="BAH47170.1"/>
    </source>
</evidence>
<reference evidence="2 3" key="2">
    <citation type="submission" date="2009-03" db="EMBL/GenBank/DDBJ databases">
        <title>Comparison of the complete genome sequences of Rhodococcus erythropolis PR4 and Rhodococcus opacus B4.</title>
        <authorList>
            <person name="Takarada H."/>
            <person name="Sekine M."/>
            <person name="Hosoyama A."/>
            <person name="Yamada R."/>
            <person name="Fujisawa T."/>
            <person name="Omata S."/>
            <person name="Shimizu A."/>
            <person name="Tsukatani N."/>
            <person name="Tanikawa S."/>
            <person name="Fujita N."/>
            <person name="Harayama S."/>
        </authorList>
    </citation>
    <scope>NUCLEOTIDE SEQUENCE [LARGE SCALE GENOMIC DNA]</scope>
    <source>
        <strain evidence="2 3">B4</strain>
        <plasmid evidence="2 3">pROB02</plasmid>
    </source>
</reference>
<feature type="region of interest" description="Disordered" evidence="1">
    <location>
        <begin position="61"/>
        <end position="101"/>
    </location>
</feature>
<evidence type="ECO:0000313" key="3">
    <source>
        <dbReference type="Proteomes" id="UP000002212"/>
    </source>
</evidence>
<dbReference type="EMBL" id="AP011117">
    <property type="protein sequence ID" value="BAH47170.1"/>
    <property type="molecule type" value="Genomic_DNA"/>
</dbReference>